<gene>
    <name evidence="1" type="ORF">X975_08741</name>
</gene>
<proteinExistence type="predicted"/>
<feature type="non-terminal residue" evidence="1">
    <location>
        <position position="1"/>
    </location>
</feature>
<keyword evidence="2" id="KW-1185">Reference proteome</keyword>
<feature type="non-terminal residue" evidence="1">
    <location>
        <position position="42"/>
    </location>
</feature>
<sequence length="42" mass="4847">HLARKYTLNYHRSGGNLEKIQDLWDVSNLILAQQDLTCMISS</sequence>
<reference evidence="1 2" key="1">
    <citation type="submission" date="2013-11" db="EMBL/GenBank/DDBJ databases">
        <title>Genome sequencing of Stegodyphus mimosarum.</title>
        <authorList>
            <person name="Bechsgaard J."/>
        </authorList>
    </citation>
    <scope>NUCLEOTIDE SEQUENCE [LARGE SCALE GENOMIC DNA]</scope>
</reference>
<accession>A0A087V145</accession>
<dbReference type="AlphaFoldDB" id="A0A087V145"/>
<dbReference type="EMBL" id="KL818079">
    <property type="protein sequence ID" value="KFM83334.1"/>
    <property type="molecule type" value="Genomic_DNA"/>
</dbReference>
<evidence type="ECO:0000313" key="2">
    <source>
        <dbReference type="Proteomes" id="UP000054359"/>
    </source>
</evidence>
<protein>
    <submittedName>
        <fullName evidence="1">Uncharacterized protein</fullName>
    </submittedName>
</protein>
<organism evidence="1 2">
    <name type="scientific">Stegodyphus mimosarum</name>
    <name type="common">African social velvet spider</name>
    <dbReference type="NCBI Taxonomy" id="407821"/>
    <lineage>
        <taxon>Eukaryota</taxon>
        <taxon>Metazoa</taxon>
        <taxon>Ecdysozoa</taxon>
        <taxon>Arthropoda</taxon>
        <taxon>Chelicerata</taxon>
        <taxon>Arachnida</taxon>
        <taxon>Araneae</taxon>
        <taxon>Araneomorphae</taxon>
        <taxon>Entelegynae</taxon>
        <taxon>Eresoidea</taxon>
        <taxon>Eresidae</taxon>
        <taxon>Stegodyphus</taxon>
    </lineage>
</organism>
<dbReference type="Proteomes" id="UP000054359">
    <property type="component" value="Unassembled WGS sequence"/>
</dbReference>
<evidence type="ECO:0000313" key="1">
    <source>
        <dbReference type="EMBL" id="KFM83334.1"/>
    </source>
</evidence>
<name>A0A087V145_STEMI</name>